<evidence type="ECO:0000256" key="1">
    <source>
        <dbReference type="ARBA" id="ARBA00009353"/>
    </source>
</evidence>
<dbReference type="Pfam" id="PF01370">
    <property type="entry name" value="Epimerase"/>
    <property type="match status" value="1"/>
</dbReference>
<dbReference type="NCBIfam" id="TIGR01777">
    <property type="entry name" value="yfcH"/>
    <property type="match status" value="1"/>
</dbReference>
<dbReference type="EMBL" id="CP073809">
    <property type="protein sequence ID" value="UTH13936.1"/>
    <property type="molecule type" value="Genomic_DNA"/>
</dbReference>
<dbReference type="RefSeq" id="WP_254250062.1">
    <property type="nucleotide sequence ID" value="NZ_CP073809.1"/>
</dbReference>
<dbReference type="InterPro" id="IPR036291">
    <property type="entry name" value="NAD(P)-bd_dom_sf"/>
</dbReference>
<proteinExistence type="inferred from homology"/>
<dbReference type="PANTHER" id="PTHR11092">
    <property type="entry name" value="SUGAR NUCLEOTIDE EPIMERASE RELATED"/>
    <property type="match status" value="1"/>
</dbReference>
<accession>A0A9Q9BQQ5</accession>
<dbReference type="InterPro" id="IPR010099">
    <property type="entry name" value="SDR39U1"/>
</dbReference>
<dbReference type="PANTHER" id="PTHR11092:SF0">
    <property type="entry name" value="EPIMERASE FAMILY PROTEIN SDR39U1"/>
    <property type="match status" value="1"/>
</dbReference>
<dbReference type="InterPro" id="IPR013549">
    <property type="entry name" value="DUF1731"/>
</dbReference>
<feature type="domain" description="NAD-dependent epimerase/dehydratase" evidence="2">
    <location>
        <begin position="6"/>
        <end position="128"/>
    </location>
</feature>
<evidence type="ECO:0000313" key="4">
    <source>
        <dbReference type="EMBL" id="UTH13936.1"/>
    </source>
</evidence>
<dbReference type="AlphaFoldDB" id="A0A9Q9BQQ5"/>
<dbReference type="Pfam" id="PF08338">
    <property type="entry name" value="DUF1731"/>
    <property type="match status" value="1"/>
</dbReference>
<evidence type="ECO:0000259" key="3">
    <source>
        <dbReference type="Pfam" id="PF08338"/>
    </source>
</evidence>
<reference evidence="4" key="1">
    <citation type="submission" date="2021-04" db="EMBL/GenBank/DDBJ databases">
        <title>Complete Genome Sequences of Macrococcus spp. from dog and cattle.</title>
        <authorList>
            <person name="Schwendener S."/>
            <person name="Perreten V."/>
        </authorList>
    </citation>
    <scope>NUCLEOTIDE SEQUENCE</scope>
    <source>
        <strain evidence="4">Epi0143-OL</strain>
    </source>
</reference>
<organism evidence="4 5">
    <name type="scientific">Macrococcus equipercicus</name>
    <dbReference type="NCBI Taxonomy" id="69967"/>
    <lineage>
        <taxon>Bacteria</taxon>
        <taxon>Bacillati</taxon>
        <taxon>Bacillota</taxon>
        <taxon>Bacilli</taxon>
        <taxon>Bacillales</taxon>
        <taxon>Staphylococcaceae</taxon>
        <taxon>Macrococcus</taxon>
    </lineage>
</organism>
<evidence type="ECO:0000313" key="5">
    <source>
        <dbReference type="Proteomes" id="UP001057381"/>
    </source>
</evidence>
<name>A0A9Q9BQQ5_9STAP</name>
<protein>
    <submittedName>
        <fullName evidence="4">TIGR01777 family oxidoreductase</fullName>
    </submittedName>
</protein>
<sequence length="297" mass="33086">MSKTAVISGGSGLVGRALTEKLIAHHFHVVILSRSNHPNEAHISYINWSKDGWTQQMPKADLIINLAGASLSKRWTKTYKKDILKSRLESTKKLHDYLEQSGDKPYFINASAVGYYPTAKRLTFTEKDVFTPHNFLSDVVCQWEEEACQIKALGIDTARCRFGVILSQQGGALPVMAKPYQFGAGGRIADGRQVLSWIHIDDLTEGILYSYNARLTGILNFTAPNPVTQNEFGRELGKALHRPHWTIVPKPVMNAILGDQAVMVTEGQRVLPARLLASGFTFKYPDIQSALQEVYSQ</sequence>
<dbReference type="Gene3D" id="3.40.50.720">
    <property type="entry name" value="NAD(P)-binding Rossmann-like Domain"/>
    <property type="match status" value="1"/>
</dbReference>
<dbReference type="InterPro" id="IPR001509">
    <property type="entry name" value="Epimerase_deHydtase"/>
</dbReference>
<evidence type="ECO:0000259" key="2">
    <source>
        <dbReference type="Pfam" id="PF01370"/>
    </source>
</evidence>
<feature type="domain" description="DUF1731" evidence="3">
    <location>
        <begin position="248"/>
        <end position="293"/>
    </location>
</feature>
<comment type="similarity">
    <text evidence="1">Belongs to the NAD(P)-dependent epimerase/dehydratase family. SDR39U1 subfamily.</text>
</comment>
<gene>
    <name evidence="4" type="ORF">KFV11_00755</name>
</gene>
<dbReference type="KEGG" id="mequ:KFV11_00755"/>
<dbReference type="SUPFAM" id="SSF51735">
    <property type="entry name" value="NAD(P)-binding Rossmann-fold domains"/>
    <property type="match status" value="1"/>
</dbReference>
<dbReference type="Proteomes" id="UP001057381">
    <property type="component" value="Chromosome"/>
</dbReference>